<dbReference type="InterPro" id="IPR019850">
    <property type="entry name" value="GldD-like"/>
</dbReference>
<proteinExistence type="predicted"/>
<dbReference type="KEGG" id="ise:JBKA6_1326"/>
<evidence type="ECO:0000313" key="1">
    <source>
        <dbReference type="EMBL" id="BAV95339.1"/>
    </source>
</evidence>
<sequence>MKNYIIVIISIFALLSCEEEFVTPKKSGWPRLTYDKATYKMYSNPIIPYSFNLSNQSVLITKDNNCIDIYYPNMEATIYMTYKSLKNNTEVVLKEIEKLTYHHIVKASGIKDNPFEDRKNNKYGTLYEVRGEVASPIQFLLTDSVSNILNGSLYFYSKPNEDSIAPAVEYIKKDIKEIMESLKWKK</sequence>
<name>A0A1J1EBM8_9FLAO</name>
<dbReference type="RefSeq" id="WP_096687051.1">
    <property type="nucleotide sequence ID" value="NZ_AP014564.1"/>
</dbReference>
<gene>
    <name evidence="1" type="ORF">JBKA6_1326</name>
</gene>
<dbReference type="OrthoDB" id="679501at2"/>
<protein>
    <submittedName>
        <fullName evidence="1">Gliding motility protein GldD</fullName>
    </submittedName>
</protein>
<dbReference type="AlphaFoldDB" id="A0A1J1EBM8"/>
<organism evidence="1 2">
    <name type="scientific">Ichthyobacterium seriolicida</name>
    <dbReference type="NCBI Taxonomy" id="242600"/>
    <lineage>
        <taxon>Bacteria</taxon>
        <taxon>Pseudomonadati</taxon>
        <taxon>Bacteroidota</taxon>
        <taxon>Flavobacteriia</taxon>
        <taxon>Flavobacteriales</taxon>
        <taxon>Ichthyobacteriaceae</taxon>
        <taxon>Ichthyobacterium</taxon>
    </lineage>
</organism>
<dbReference type="Proteomes" id="UP000243197">
    <property type="component" value="Chromosome"/>
</dbReference>
<reference evidence="1 2" key="1">
    <citation type="submission" date="2014-03" db="EMBL/GenBank/DDBJ databases">
        <title>complete genome sequence of Flavobacteriaceae bacterium JBKA-6.</title>
        <authorList>
            <person name="Takano T."/>
            <person name="Nakamura Y."/>
            <person name="Takuma S."/>
            <person name="Yasuike M."/>
            <person name="Matsuyama T."/>
            <person name="Sakai T."/>
            <person name="Fujiwara A."/>
            <person name="Kimoto K."/>
            <person name="Fukuda Y."/>
            <person name="Kondo H."/>
            <person name="Hirono I."/>
            <person name="Nakayasu C."/>
        </authorList>
    </citation>
    <scope>NUCLEOTIDE SEQUENCE [LARGE SCALE GENOMIC DNA]</scope>
    <source>
        <strain evidence="1 2">JBKA-6</strain>
    </source>
</reference>
<dbReference type="EMBL" id="AP014564">
    <property type="protein sequence ID" value="BAV95339.1"/>
    <property type="molecule type" value="Genomic_DNA"/>
</dbReference>
<evidence type="ECO:0000313" key="2">
    <source>
        <dbReference type="Proteomes" id="UP000243197"/>
    </source>
</evidence>
<accession>A0A1J1EBM8</accession>
<dbReference type="PROSITE" id="PS51257">
    <property type="entry name" value="PROKAR_LIPOPROTEIN"/>
    <property type="match status" value="1"/>
</dbReference>
<dbReference type="Pfam" id="PF25593">
    <property type="entry name" value="GldD_lipo"/>
    <property type="match status" value="1"/>
</dbReference>
<keyword evidence="2" id="KW-1185">Reference proteome</keyword>